<dbReference type="InterPro" id="IPR036737">
    <property type="entry name" value="OmpA-like_sf"/>
</dbReference>
<dbReference type="OrthoDB" id="3690556at2"/>
<dbReference type="CDD" id="cd07185">
    <property type="entry name" value="OmpA_C-like"/>
    <property type="match status" value="1"/>
</dbReference>
<keyword evidence="5" id="KW-0732">Signal</keyword>
<dbReference type="Gene3D" id="3.30.1330.60">
    <property type="entry name" value="OmpA-like domain"/>
    <property type="match status" value="1"/>
</dbReference>
<dbReference type="PANTHER" id="PTHR30329">
    <property type="entry name" value="STATOR ELEMENT OF FLAGELLAR MOTOR COMPLEX"/>
    <property type="match status" value="1"/>
</dbReference>
<evidence type="ECO:0000259" key="6">
    <source>
        <dbReference type="PROSITE" id="PS51123"/>
    </source>
</evidence>
<proteinExistence type="predicted"/>
<keyword evidence="8" id="KW-1185">Reference proteome</keyword>
<evidence type="ECO:0000313" key="7">
    <source>
        <dbReference type="EMBL" id="SNY55423.1"/>
    </source>
</evidence>
<dbReference type="AlphaFoldDB" id="A0A285J5T6"/>
<evidence type="ECO:0000256" key="5">
    <source>
        <dbReference type="SAM" id="SignalP"/>
    </source>
</evidence>
<feature type="domain" description="OmpA-like" evidence="6">
    <location>
        <begin position="279"/>
        <end position="401"/>
    </location>
</feature>
<evidence type="ECO:0000256" key="2">
    <source>
        <dbReference type="ARBA" id="ARBA00023136"/>
    </source>
</evidence>
<dbReference type="Proteomes" id="UP000219612">
    <property type="component" value="Unassembled WGS sequence"/>
</dbReference>
<gene>
    <name evidence="7" type="ORF">SAMN05421748_116137</name>
</gene>
<dbReference type="InterPro" id="IPR050330">
    <property type="entry name" value="Bact_OuterMem_StrucFunc"/>
</dbReference>
<comment type="subcellular location">
    <subcellularLocation>
        <location evidence="1">Cell outer membrane</location>
    </subcellularLocation>
</comment>
<feature type="signal peptide" evidence="5">
    <location>
        <begin position="1"/>
        <end position="21"/>
    </location>
</feature>
<reference evidence="7 8" key="1">
    <citation type="submission" date="2017-09" db="EMBL/GenBank/DDBJ databases">
        <authorList>
            <person name="Ehlers B."/>
            <person name="Leendertz F.H."/>
        </authorList>
    </citation>
    <scope>NUCLEOTIDE SEQUENCE [LARGE SCALE GENOMIC DNA]</scope>
    <source>
        <strain evidence="7 8">CGMCC 4.6857</strain>
    </source>
</reference>
<dbReference type="PROSITE" id="PS51123">
    <property type="entry name" value="OMPA_2"/>
    <property type="match status" value="1"/>
</dbReference>
<dbReference type="PROSITE" id="PS51257">
    <property type="entry name" value="PROKAR_LIPOPROTEIN"/>
    <property type="match status" value="1"/>
</dbReference>
<organism evidence="7 8">
    <name type="scientific">Paractinoplanes atraurantiacus</name>
    <dbReference type="NCBI Taxonomy" id="1036182"/>
    <lineage>
        <taxon>Bacteria</taxon>
        <taxon>Bacillati</taxon>
        <taxon>Actinomycetota</taxon>
        <taxon>Actinomycetes</taxon>
        <taxon>Micromonosporales</taxon>
        <taxon>Micromonosporaceae</taxon>
        <taxon>Paractinoplanes</taxon>
    </lineage>
</organism>
<evidence type="ECO:0000256" key="1">
    <source>
        <dbReference type="ARBA" id="ARBA00004442"/>
    </source>
</evidence>
<keyword evidence="3" id="KW-0998">Cell outer membrane</keyword>
<dbReference type="EMBL" id="OBDY01000016">
    <property type="protein sequence ID" value="SNY55423.1"/>
    <property type="molecule type" value="Genomic_DNA"/>
</dbReference>
<evidence type="ECO:0000256" key="3">
    <source>
        <dbReference type="ARBA" id="ARBA00023237"/>
    </source>
</evidence>
<dbReference type="SUPFAM" id="SSF103088">
    <property type="entry name" value="OmpA-like"/>
    <property type="match status" value="1"/>
</dbReference>
<evidence type="ECO:0000313" key="8">
    <source>
        <dbReference type="Proteomes" id="UP000219612"/>
    </source>
</evidence>
<keyword evidence="2 4" id="KW-0472">Membrane</keyword>
<dbReference type="InterPro" id="IPR006664">
    <property type="entry name" value="OMP_bac"/>
</dbReference>
<sequence>MTRAGAFAVALLPLLGGLAAACGSDAPDVCRGMAGRGAGQAGATTVLVDVSGSARVGRTAPAYAAALETYLDQAIGREDVVSIGSFDGSASTVRWALQDHLTKADANREENREKQRANYKECLKQAAVRAVSRPAQTDKSDIGGAINAAAADGPGTVVVATDGIGNTGCLSLASPSAGKSRWIDDLVDQCPGRDGWPSALAGKNLVMLGVGQPADGVPPPTTGSVEFLQRLWQRTCLAARARSCEISTAPVARGDGAAETARTDPPVTFVADDEPPPISPGPVFNLSSEELFDLDSADLRPGAEARLRALADDLRRRDPIAIHVAGHTDSRGSAAHNLGLSQRRAAGVRAVLTAAGLPHVTSAGAGEADPLCTTATLPNGQWNEPCLQRDRRVEITMKVKDGPA</sequence>
<dbReference type="PANTHER" id="PTHR30329:SF21">
    <property type="entry name" value="LIPOPROTEIN YIAD-RELATED"/>
    <property type="match status" value="1"/>
</dbReference>
<dbReference type="GO" id="GO:0009279">
    <property type="term" value="C:cell outer membrane"/>
    <property type="evidence" value="ECO:0007669"/>
    <property type="project" value="UniProtKB-SubCell"/>
</dbReference>
<dbReference type="InterPro" id="IPR006665">
    <property type="entry name" value="OmpA-like"/>
</dbReference>
<name>A0A285J5T6_9ACTN</name>
<protein>
    <submittedName>
        <fullName evidence="7">OmpA-OmpF porin, OOP family</fullName>
    </submittedName>
</protein>
<accession>A0A285J5T6</accession>
<dbReference type="Pfam" id="PF00691">
    <property type="entry name" value="OmpA"/>
    <property type="match status" value="1"/>
</dbReference>
<evidence type="ECO:0000256" key="4">
    <source>
        <dbReference type="PROSITE-ProRule" id="PRU00473"/>
    </source>
</evidence>
<feature type="chain" id="PRO_5039288859" evidence="5">
    <location>
        <begin position="22"/>
        <end position="404"/>
    </location>
</feature>
<dbReference type="PRINTS" id="PR01021">
    <property type="entry name" value="OMPADOMAIN"/>
</dbReference>